<keyword evidence="1" id="KW-0732">Signal</keyword>
<dbReference type="PROSITE" id="PS51257">
    <property type="entry name" value="PROKAR_LIPOPROTEIN"/>
    <property type="match status" value="1"/>
</dbReference>
<proteinExistence type="predicted"/>
<dbReference type="Proteomes" id="UP000636010">
    <property type="component" value="Unassembled WGS sequence"/>
</dbReference>
<accession>A0ABQ1LPB0</accession>
<sequence length="314" mass="35598">MYKKLNFLKHAFLLLIGGMLFFSSCDDNEENEVKPEPAISEVEIGSGNNGIGVIGRDFHFNAEILAGDKIDSVLLQIVPKAGENYESDWSFEIVYMQYKGSKNATVHKHFDIPEDAVEGKYDFLIMITDENGTSLLETREINIYTPENLPVDPQLSTLNIGGLASGFFYRDGEFIDGNVLQKNDTIWSQVTIEGVKGDGIMYVLLIKKDLGHRPETTDAIDFSKAIVYDVYEHKGWEDVDYFSNEVFDLETFTFVRNAPDFKIGAEADNNIPEPSPISGEKSWESGEYYFGVVYKNTTYNFNFFHYIEFEVAGF</sequence>
<dbReference type="Pfam" id="PF15418">
    <property type="entry name" value="DUF4625"/>
    <property type="match status" value="1"/>
</dbReference>
<evidence type="ECO:0000256" key="1">
    <source>
        <dbReference type="SAM" id="SignalP"/>
    </source>
</evidence>
<evidence type="ECO:0000313" key="3">
    <source>
        <dbReference type="Proteomes" id="UP000636010"/>
    </source>
</evidence>
<evidence type="ECO:0008006" key="4">
    <source>
        <dbReference type="Google" id="ProtNLM"/>
    </source>
</evidence>
<gene>
    <name evidence="2" type="ORF">GCM10011506_09610</name>
</gene>
<keyword evidence="3" id="KW-1185">Reference proteome</keyword>
<protein>
    <recommendedName>
        <fullName evidence="4">DUF4625 domain-containing protein</fullName>
    </recommendedName>
</protein>
<comment type="caution">
    <text evidence="2">The sequence shown here is derived from an EMBL/GenBank/DDBJ whole genome shotgun (WGS) entry which is preliminary data.</text>
</comment>
<reference evidence="3" key="1">
    <citation type="journal article" date="2019" name="Int. J. Syst. Evol. Microbiol.">
        <title>The Global Catalogue of Microorganisms (GCM) 10K type strain sequencing project: providing services to taxonomists for standard genome sequencing and annotation.</title>
        <authorList>
            <consortium name="The Broad Institute Genomics Platform"/>
            <consortium name="The Broad Institute Genome Sequencing Center for Infectious Disease"/>
            <person name="Wu L."/>
            <person name="Ma J."/>
        </authorList>
    </citation>
    <scope>NUCLEOTIDE SEQUENCE [LARGE SCALE GENOMIC DNA]</scope>
    <source>
        <strain evidence="3">CGMCC 1.10832</strain>
    </source>
</reference>
<dbReference type="EMBL" id="BMEC01000003">
    <property type="protein sequence ID" value="GGC26302.1"/>
    <property type="molecule type" value="Genomic_DNA"/>
</dbReference>
<name>A0ABQ1LPB0_9BACT</name>
<feature type="chain" id="PRO_5047163396" description="DUF4625 domain-containing protein" evidence="1">
    <location>
        <begin position="26"/>
        <end position="314"/>
    </location>
</feature>
<dbReference type="InterPro" id="IPR027829">
    <property type="entry name" value="DUF4625"/>
</dbReference>
<evidence type="ECO:0000313" key="2">
    <source>
        <dbReference type="EMBL" id="GGC26302.1"/>
    </source>
</evidence>
<feature type="signal peptide" evidence="1">
    <location>
        <begin position="1"/>
        <end position="25"/>
    </location>
</feature>
<organism evidence="2 3">
    <name type="scientific">Marivirga lumbricoides</name>
    <dbReference type="NCBI Taxonomy" id="1046115"/>
    <lineage>
        <taxon>Bacteria</taxon>
        <taxon>Pseudomonadati</taxon>
        <taxon>Bacteroidota</taxon>
        <taxon>Cytophagia</taxon>
        <taxon>Cytophagales</taxon>
        <taxon>Marivirgaceae</taxon>
        <taxon>Marivirga</taxon>
    </lineage>
</organism>